<dbReference type="EMBL" id="WNYA01000002">
    <property type="protein sequence ID" value="KAG8586790.1"/>
    <property type="molecule type" value="Genomic_DNA"/>
</dbReference>
<comment type="catalytic activity">
    <reaction evidence="20">
        <text>1D-myo-inositol 1,3,4-trisphosphate + H2O = 1D-myo-inositol 1,3-bisphosphate + phosphate</text>
        <dbReference type="Rhea" id="RHEA:43392"/>
        <dbReference type="ChEBI" id="CHEBI:15377"/>
        <dbReference type="ChEBI" id="CHEBI:43474"/>
        <dbReference type="ChEBI" id="CHEBI:58414"/>
        <dbReference type="ChEBI" id="CHEBI:83242"/>
    </reaction>
    <physiologicalReaction direction="left-to-right" evidence="20">
        <dbReference type="Rhea" id="RHEA:43393"/>
    </physiologicalReaction>
</comment>
<evidence type="ECO:0000256" key="15">
    <source>
        <dbReference type="ARBA" id="ARBA00023098"/>
    </source>
</evidence>
<evidence type="ECO:0000256" key="22">
    <source>
        <dbReference type="ARBA" id="ARBA00074640"/>
    </source>
</evidence>
<keyword evidence="17" id="KW-0539">Nucleus</keyword>
<evidence type="ECO:0000313" key="26">
    <source>
        <dbReference type="EMBL" id="KAG8586790.1"/>
    </source>
</evidence>
<evidence type="ECO:0000256" key="4">
    <source>
        <dbReference type="ARBA" id="ARBA00004496"/>
    </source>
</evidence>
<reference evidence="26" key="1">
    <citation type="thesis" date="2020" institute="ProQuest LLC" country="789 East Eisenhower Parkway, Ann Arbor, MI, USA">
        <title>Comparative Genomics and Chromosome Evolution.</title>
        <authorList>
            <person name="Mudd A.B."/>
        </authorList>
    </citation>
    <scope>NUCLEOTIDE SEQUENCE</scope>
    <source>
        <strain evidence="26">237g6f4</strain>
        <tissue evidence="26">Blood</tissue>
    </source>
</reference>
<evidence type="ECO:0000256" key="14">
    <source>
        <dbReference type="ARBA" id="ARBA00023018"/>
    </source>
</evidence>
<evidence type="ECO:0000256" key="23">
    <source>
        <dbReference type="ARBA" id="ARBA00080875"/>
    </source>
</evidence>
<evidence type="ECO:0000259" key="25">
    <source>
        <dbReference type="PROSITE" id="PS50004"/>
    </source>
</evidence>
<dbReference type="GO" id="GO:0016316">
    <property type="term" value="F:phosphatidylinositol-3,4-bisphosphate 4-phosphatase activity"/>
    <property type="evidence" value="ECO:0007669"/>
    <property type="project" value="UniProtKB-EC"/>
</dbReference>
<dbReference type="GO" id="GO:0005634">
    <property type="term" value="C:nucleus"/>
    <property type="evidence" value="ECO:0007669"/>
    <property type="project" value="UniProtKB-SubCell"/>
</dbReference>
<dbReference type="PANTHER" id="PTHR12187">
    <property type="entry name" value="AGAP000124-PA"/>
    <property type="match status" value="1"/>
</dbReference>
<evidence type="ECO:0000313" key="27">
    <source>
        <dbReference type="Proteomes" id="UP000824782"/>
    </source>
</evidence>
<proteinExistence type="inferred from homology"/>
<keyword evidence="9" id="KW-1003">Cell membrane</keyword>
<dbReference type="FunFam" id="2.60.40.150:FF:000038">
    <property type="entry name" value="Type I inositol 3,4-bisphosphate 4-phosphatase"/>
    <property type="match status" value="1"/>
</dbReference>
<comment type="subunit">
    <text evidence="21">Interacts with INPP5F.</text>
</comment>
<dbReference type="PROSITE" id="PS50004">
    <property type="entry name" value="C2"/>
    <property type="match status" value="1"/>
</dbReference>
<evidence type="ECO:0000256" key="12">
    <source>
        <dbReference type="ARBA" id="ARBA00022753"/>
    </source>
</evidence>
<keyword evidence="14" id="KW-0770">Synapse</keyword>
<keyword evidence="13" id="KW-0378">Hydrolase</keyword>
<evidence type="ECO:0000256" key="11">
    <source>
        <dbReference type="ARBA" id="ARBA00022553"/>
    </source>
</evidence>
<dbReference type="CDD" id="cd04048">
    <property type="entry name" value="C2A_Copine"/>
    <property type="match status" value="1"/>
</dbReference>
<evidence type="ECO:0000256" key="24">
    <source>
        <dbReference type="ARBA" id="ARBA00082036"/>
    </source>
</evidence>
<dbReference type="GO" id="GO:0005886">
    <property type="term" value="C:plasma membrane"/>
    <property type="evidence" value="ECO:0007669"/>
    <property type="project" value="UniProtKB-SubCell"/>
</dbReference>
<dbReference type="GO" id="GO:0044281">
    <property type="term" value="P:small molecule metabolic process"/>
    <property type="evidence" value="ECO:0007669"/>
    <property type="project" value="UniProtKB-ARBA"/>
</dbReference>
<gene>
    <name evidence="26" type="ORF">GDO81_005481</name>
</gene>
<comment type="subcellular location">
    <subcellularLocation>
        <location evidence="3">Cell membrane</location>
    </subcellularLocation>
    <subcellularLocation>
        <location evidence="4">Cytoplasm</location>
    </subcellularLocation>
    <subcellularLocation>
        <location evidence="2">Early endosome membrane</location>
    </subcellularLocation>
    <subcellularLocation>
        <location evidence="1">Nucleus</location>
    </subcellularLocation>
    <subcellularLocation>
        <location evidence="18">Postsynaptic density</location>
    </subcellularLocation>
    <subcellularLocation>
        <location evidence="5">Recycling endosome membrane</location>
    </subcellularLocation>
</comment>
<dbReference type="GO" id="GO:0014069">
    <property type="term" value="C:postsynaptic density"/>
    <property type="evidence" value="ECO:0007669"/>
    <property type="project" value="UniProtKB-SubCell"/>
</dbReference>
<evidence type="ECO:0000256" key="20">
    <source>
        <dbReference type="ARBA" id="ARBA00051892"/>
    </source>
</evidence>
<evidence type="ECO:0000256" key="18">
    <source>
        <dbReference type="ARBA" id="ARBA00034105"/>
    </source>
</evidence>
<evidence type="ECO:0000256" key="21">
    <source>
        <dbReference type="ARBA" id="ARBA00065112"/>
    </source>
</evidence>
<evidence type="ECO:0000256" key="17">
    <source>
        <dbReference type="ARBA" id="ARBA00023242"/>
    </source>
</evidence>
<comment type="similarity">
    <text evidence="7">Belongs to the inositol 3,4-bisphosphate 4-phosphatase family.</text>
</comment>
<feature type="domain" description="C2" evidence="25">
    <location>
        <begin position="21"/>
        <end position="148"/>
    </location>
</feature>
<accession>A0AAV7CNW7</accession>
<keyword evidence="12" id="KW-0967">Endosome</keyword>
<dbReference type="Gene3D" id="2.60.40.150">
    <property type="entry name" value="C2 domain"/>
    <property type="match status" value="1"/>
</dbReference>
<dbReference type="AlphaFoldDB" id="A0AAV7CNW7"/>
<dbReference type="InterPro" id="IPR000008">
    <property type="entry name" value="C2_dom"/>
</dbReference>
<evidence type="ECO:0000256" key="8">
    <source>
        <dbReference type="ARBA" id="ARBA00013037"/>
    </source>
</evidence>
<comment type="catalytic activity">
    <reaction evidence="19">
        <text>1D-myo-inositol 3,4-bisphosphate + H2O = 1D-myo-inositol 3-phosphate + phosphate</text>
        <dbReference type="Rhea" id="RHEA:43388"/>
        <dbReference type="ChEBI" id="CHEBI:15377"/>
        <dbReference type="ChEBI" id="CHEBI:43474"/>
        <dbReference type="ChEBI" id="CHEBI:58401"/>
        <dbReference type="ChEBI" id="CHEBI:83241"/>
    </reaction>
    <physiologicalReaction direction="left-to-right" evidence="19">
        <dbReference type="Rhea" id="RHEA:43389"/>
    </physiologicalReaction>
</comment>
<dbReference type="Proteomes" id="UP000824782">
    <property type="component" value="Unassembled WGS sequence"/>
</dbReference>
<evidence type="ECO:0000256" key="6">
    <source>
        <dbReference type="ARBA" id="ARBA00004847"/>
    </source>
</evidence>
<evidence type="ECO:0000256" key="1">
    <source>
        <dbReference type="ARBA" id="ARBA00004123"/>
    </source>
</evidence>
<comment type="caution">
    <text evidence="26">The sequence shown here is derived from an EMBL/GenBank/DDBJ whole genome shotgun (WGS) entry which is preliminary data.</text>
</comment>
<evidence type="ECO:0000256" key="9">
    <source>
        <dbReference type="ARBA" id="ARBA00022475"/>
    </source>
</evidence>
<dbReference type="EC" id="3.1.3.66" evidence="8"/>
<dbReference type="InterPro" id="IPR039034">
    <property type="entry name" value="INPP4"/>
</dbReference>
<dbReference type="PANTHER" id="PTHR12187:SF4">
    <property type="entry name" value="INOSITOL POLYPHOSPHATE-4-PHOSPHATASE TYPE I A"/>
    <property type="match status" value="1"/>
</dbReference>
<keyword evidence="15" id="KW-0443">Lipid metabolism</keyword>
<evidence type="ECO:0000256" key="10">
    <source>
        <dbReference type="ARBA" id="ARBA00022490"/>
    </source>
</evidence>
<keyword evidence="27" id="KW-1185">Reference proteome</keyword>
<dbReference type="InterPro" id="IPR035892">
    <property type="entry name" value="C2_domain_sf"/>
</dbReference>
<keyword evidence="10" id="KW-0963">Cytoplasm</keyword>
<organism evidence="26 27">
    <name type="scientific">Engystomops pustulosus</name>
    <name type="common">Tungara frog</name>
    <name type="synonym">Physalaemus pustulosus</name>
    <dbReference type="NCBI Taxonomy" id="76066"/>
    <lineage>
        <taxon>Eukaryota</taxon>
        <taxon>Metazoa</taxon>
        <taxon>Chordata</taxon>
        <taxon>Craniata</taxon>
        <taxon>Vertebrata</taxon>
        <taxon>Euteleostomi</taxon>
        <taxon>Amphibia</taxon>
        <taxon>Batrachia</taxon>
        <taxon>Anura</taxon>
        <taxon>Neobatrachia</taxon>
        <taxon>Hyloidea</taxon>
        <taxon>Leptodactylidae</taxon>
        <taxon>Leiuperinae</taxon>
        <taxon>Engystomops</taxon>
    </lineage>
</organism>
<evidence type="ECO:0000256" key="16">
    <source>
        <dbReference type="ARBA" id="ARBA00023136"/>
    </source>
</evidence>
<protein>
    <recommendedName>
        <fullName evidence="22">Inositol polyphosphate-4-phosphatase type I A</fullName>
        <ecNumber evidence="8">3.1.3.66</ecNumber>
    </recommendedName>
    <alternativeName>
        <fullName evidence="24">Inositol polyphosphate 4-phosphatase type I</fullName>
    </alternativeName>
    <alternativeName>
        <fullName evidence="23">Type I inositol 3,4-bisphosphate 4-phosphatase</fullName>
    </alternativeName>
</protein>
<evidence type="ECO:0000256" key="5">
    <source>
        <dbReference type="ARBA" id="ARBA00004565"/>
    </source>
</evidence>
<evidence type="ECO:0000256" key="2">
    <source>
        <dbReference type="ARBA" id="ARBA00004146"/>
    </source>
</evidence>
<evidence type="ECO:0000256" key="19">
    <source>
        <dbReference type="ARBA" id="ARBA00051770"/>
    </source>
</evidence>
<keyword evidence="11" id="KW-0597">Phosphoprotein</keyword>
<comment type="pathway">
    <text evidence="6">Signal transduction; phosphatidylinositol signaling pathway.</text>
</comment>
<dbReference type="GO" id="GO:0031901">
    <property type="term" value="C:early endosome membrane"/>
    <property type="evidence" value="ECO:0007669"/>
    <property type="project" value="UniProtKB-SubCell"/>
</dbReference>
<dbReference type="Pfam" id="PF00168">
    <property type="entry name" value="C2"/>
    <property type="match status" value="1"/>
</dbReference>
<sequence length="722" mass="81004">MMARQRSPRHAARPHSTIDVTSEMLGLSLAGNFQDPDEPILEFSLACSELTTPSLERKPNSFVAVSVTTPPQAFWTKHAQTEIIEGTSNPIFLSSIAFFQDSLINQNTQIKLSVYDVKDRSQGTMYLLGSGKFIVKDLLQEKSHRLHLPLWSAEQQHIGNITVIGWQMEDNVDQQAPVSRSSDTVNGRTVIPVDESLTESLGIRSKYASLRKDTLLKSVFGGAICRMYRFPTTDGNHLRILEQMAESVLSLHIPRQFVKLLLEEDAARVCELEELGELSPCWENLRRQIVTQYQTIILTYQDNLTNLHQYKGVSFKASSLKADKKLEFVPTNLHIQRMRVQDESTSDQNYDIVTIGAPAAHCQGFKSGGLRKMLHKFEDAKKSSYEESCTTACPQSIVYIPQDIIRAKEIIAHINTLKTQVSYYAERLSRAAKDRSANGIERTLAILADKTRQLVTVCDCKLLANAIHGLNAARPDYIASKASPTSGEADQVVLRNDQDTLMARWTGRNSRSSLQVDWHEEEWEKVWSNVEKSLECIIQRVDKLLQKERLQSDSCEDVFQCEISCSSKKDSGSGSEEPGPGEWSEALYPLLSTLTDCVAMMSDKAKKAMVFLLMQDSAPTIALCLSLQYRRDVVFCQTLTALICGFIIKLRNCLHDNGFLRQLYTIGLLAQFESLLSTYGEELAMLEDMSLGILDLRNVTFKVTQAMSSSSTDMLPVITGNR</sequence>
<dbReference type="GO" id="GO:0055038">
    <property type="term" value="C:recycling endosome membrane"/>
    <property type="evidence" value="ECO:0007669"/>
    <property type="project" value="UniProtKB-SubCell"/>
</dbReference>
<name>A0AAV7CNW7_ENGPU</name>
<evidence type="ECO:0000256" key="7">
    <source>
        <dbReference type="ARBA" id="ARBA00006306"/>
    </source>
</evidence>
<evidence type="ECO:0000256" key="13">
    <source>
        <dbReference type="ARBA" id="ARBA00022801"/>
    </source>
</evidence>
<dbReference type="SUPFAM" id="SSF49562">
    <property type="entry name" value="C2 domain (Calcium/lipid-binding domain, CaLB)"/>
    <property type="match status" value="1"/>
</dbReference>
<keyword evidence="16" id="KW-0472">Membrane</keyword>
<evidence type="ECO:0000256" key="3">
    <source>
        <dbReference type="ARBA" id="ARBA00004236"/>
    </source>
</evidence>